<feature type="domain" description="CHRD" evidence="10">
    <location>
        <begin position="279"/>
        <end position="410"/>
    </location>
</feature>
<keyword evidence="4" id="KW-0964">Secreted</keyword>
<dbReference type="Gene3D" id="6.20.200.20">
    <property type="match status" value="1"/>
</dbReference>
<accession>A0A9P0B3H0</accession>
<dbReference type="SUPFAM" id="SSF57603">
    <property type="entry name" value="FnI-like domain"/>
    <property type="match status" value="1"/>
</dbReference>
<dbReference type="PIRSF" id="PIRSF002496">
    <property type="entry name" value="Chordin"/>
    <property type="match status" value="1"/>
</dbReference>
<evidence type="ECO:0000256" key="8">
    <source>
        <dbReference type="SAM" id="SignalP"/>
    </source>
</evidence>
<evidence type="ECO:0000259" key="9">
    <source>
        <dbReference type="PROSITE" id="PS50184"/>
    </source>
</evidence>
<feature type="domain" description="CHRD" evidence="10">
    <location>
        <begin position="140"/>
        <end position="277"/>
    </location>
</feature>
<sequence length="929" mass="104108">MPNCLYFVLVILLASVEARNKSPLNDEDNSRIRNRNAECVFGKDVKELGTQWTPDLGVPIGVLYCMRCECVALQRKRRIVARVQCRNIKNECPEVTCDDPVLKPGSCCKICPDAQNANIAQEQCLDVVSLNSNEDEEKNNKHYYFALLTGRSSLVTNNEPMSNEINKINVVANARFTFHKKNLHYSFFVSEKSARPQQLQFVDTNGNILEEFALSRRGGFVNSAYQNATKKVCGVWKRLPRDYRKLLRQGKMYAVLVWGDKDQSEVTLSGNILPQVGLAKETFSSLLEPSGKNKEAMMGSGGTAIVSYISTQSVNSIYVAVAFNGLFYNEETNEVPVKITLSYEEKKHVIAEEIITVDKASSELNIVETTISSVTHPDLRLLSRGRLLLTVSSVSHPNDLRLSGHIQTKIACELFQTTLSSGLNEPNKNGSSGLAWMYLDNEGSLLYSIQLDNFKSVPPFSITLMDIASKRKTEIDNLTPSFHGGWANGTLDKLSTKVLTPLHLGNLHINVATQSSNSLLKGRLVSKSVDDARDSAAPFLLRRENYDGIPASATGLAWVSIDSDCHLHYDVTLSGLEKMSERKFNLTLEMFPMLAPGAPVLAKNLGNFTGNQHEGSPIEALSNEETVRLFSGVCILKIKDYKSDQTLLTTTLKQIYVPPQCRPLYTDNNVPLSPYGEQTIMASQPGTCFYEGKFYDEEKQWTSLKNSCVTCFCQNGLAKCDTMTCPDLKCPSGEKIKVEGECCPVCSEYVENTNKCSLNGISYSAGAKFNPFLIPNGFDRCTECTCDPATLNIKCQRLSEKSCSNANQEEAEQQNDDLPAKRQEKFERRDMEEAKKILENGGCRNVNRPDKPYTNNSEFHPFIDTLGYYKCVTCKCQDGRQECRRKTCDLKTCALWRNKKRRNEPMDDNEFCCSAQECRKLRHKKNRHV</sequence>
<proteinExistence type="inferred from homology"/>
<dbReference type="PROSITE" id="PS50184">
    <property type="entry name" value="VWFC_2"/>
    <property type="match status" value="1"/>
</dbReference>
<name>A0A9P0B3H0_BRAAE</name>
<dbReference type="PROSITE" id="PS50933">
    <property type="entry name" value="CHRD"/>
    <property type="match status" value="3"/>
</dbReference>
<dbReference type="GO" id="GO:0048731">
    <property type="term" value="P:system development"/>
    <property type="evidence" value="ECO:0007669"/>
    <property type="project" value="UniProtKB-ARBA"/>
</dbReference>
<dbReference type="InterPro" id="IPR016353">
    <property type="entry name" value="Chordin"/>
</dbReference>
<dbReference type="PROSITE" id="PS01208">
    <property type="entry name" value="VWFC_1"/>
    <property type="match status" value="1"/>
</dbReference>
<protein>
    <recommendedName>
        <fullName evidence="13">Dorsal-ventral patterning protein Sog</fullName>
    </recommendedName>
</protein>
<gene>
    <name evidence="11" type="ORF">MELIAE_LOCUS6086</name>
</gene>
<dbReference type="SMART" id="SM00754">
    <property type="entry name" value="CHRD"/>
    <property type="match status" value="3"/>
</dbReference>
<evidence type="ECO:0000259" key="10">
    <source>
        <dbReference type="PROSITE" id="PS50933"/>
    </source>
</evidence>
<evidence type="ECO:0000256" key="4">
    <source>
        <dbReference type="ARBA" id="ARBA00022525"/>
    </source>
</evidence>
<dbReference type="SMART" id="SM00214">
    <property type="entry name" value="VWC"/>
    <property type="match status" value="2"/>
</dbReference>
<organism evidence="11 12">
    <name type="scientific">Brassicogethes aeneus</name>
    <name type="common">Rape pollen beetle</name>
    <name type="synonym">Meligethes aeneus</name>
    <dbReference type="NCBI Taxonomy" id="1431903"/>
    <lineage>
        <taxon>Eukaryota</taxon>
        <taxon>Metazoa</taxon>
        <taxon>Ecdysozoa</taxon>
        <taxon>Arthropoda</taxon>
        <taxon>Hexapoda</taxon>
        <taxon>Insecta</taxon>
        <taxon>Pterygota</taxon>
        <taxon>Neoptera</taxon>
        <taxon>Endopterygota</taxon>
        <taxon>Coleoptera</taxon>
        <taxon>Polyphaga</taxon>
        <taxon>Cucujiformia</taxon>
        <taxon>Nitidulidae</taxon>
        <taxon>Meligethinae</taxon>
        <taxon>Brassicogethes</taxon>
    </lineage>
</organism>
<evidence type="ECO:0000256" key="1">
    <source>
        <dbReference type="ARBA" id="ARBA00004613"/>
    </source>
</evidence>
<dbReference type="Proteomes" id="UP001154078">
    <property type="component" value="Chromosome 4"/>
</dbReference>
<evidence type="ECO:0000256" key="6">
    <source>
        <dbReference type="ARBA" id="ARBA00023180"/>
    </source>
</evidence>
<dbReference type="AlphaFoldDB" id="A0A9P0B3H0"/>
<feature type="chain" id="PRO_5040499229" description="Dorsal-ventral patterning protein Sog" evidence="8">
    <location>
        <begin position="19"/>
        <end position="929"/>
    </location>
</feature>
<dbReference type="Pfam" id="PF00093">
    <property type="entry name" value="VWC"/>
    <property type="match status" value="2"/>
</dbReference>
<evidence type="ECO:0000256" key="7">
    <source>
        <dbReference type="PIRNR" id="PIRNR002496"/>
    </source>
</evidence>
<evidence type="ECO:0000256" key="5">
    <source>
        <dbReference type="ARBA" id="ARBA00022737"/>
    </source>
</evidence>
<dbReference type="PANTHER" id="PTHR46526">
    <property type="entry name" value="CHORDIN"/>
    <property type="match status" value="1"/>
</dbReference>
<dbReference type="EMBL" id="OV121135">
    <property type="protein sequence ID" value="CAH0554512.1"/>
    <property type="molecule type" value="Genomic_DNA"/>
</dbReference>
<feature type="domain" description="CHRD" evidence="10">
    <location>
        <begin position="411"/>
        <end position="529"/>
    </location>
</feature>
<comment type="similarity">
    <text evidence="2 7">Belongs to the chordin family.</text>
</comment>
<keyword evidence="12" id="KW-1185">Reference proteome</keyword>
<reference evidence="11" key="1">
    <citation type="submission" date="2021-12" db="EMBL/GenBank/DDBJ databases">
        <authorList>
            <person name="King R."/>
        </authorList>
    </citation>
    <scope>NUCLEOTIDE SEQUENCE</scope>
</reference>
<evidence type="ECO:0000313" key="12">
    <source>
        <dbReference type="Proteomes" id="UP001154078"/>
    </source>
</evidence>
<evidence type="ECO:0000256" key="2">
    <source>
        <dbReference type="ARBA" id="ARBA00007156"/>
    </source>
</evidence>
<keyword evidence="6" id="KW-0325">Glycoprotein</keyword>
<evidence type="ECO:0008006" key="13">
    <source>
        <dbReference type="Google" id="ProtNLM"/>
    </source>
</evidence>
<dbReference type="OrthoDB" id="9829321at2759"/>
<comment type="subcellular location">
    <subcellularLocation>
        <location evidence="1">Secreted</location>
    </subcellularLocation>
</comment>
<keyword evidence="5" id="KW-0677">Repeat</keyword>
<evidence type="ECO:0000256" key="3">
    <source>
        <dbReference type="ARBA" id="ARBA00022473"/>
    </source>
</evidence>
<keyword evidence="8" id="KW-0732">Signal</keyword>
<dbReference type="GO" id="GO:0009953">
    <property type="term" value="P:dorsal/ventral pattern formation"/>
    <property type="evidence" value="ECO:0007669"/>
    <property type="project" value="TreeGrafter"/>
</dbReference>
<dbReference type="InterPro" id="IPR001007">
    <property type="entry name" value="VWF_dom"/>
</dbReference>
<dbReference type="GO" id="GO:0005615">
    <property type="term" value="C:extracellular space"/>
    <property type="evidence" value="ECO:0007669"/>
    <property type="project" value="TreeGrafter"/>
</dbReference>
<feature type="signal peptide" evidence="8">
    <location>
        <begin position="1"/>
        <end position="18"/>
    </location>
</feature>
<dbReference type="InterPro" id="IPR052278">
    <property type="entry name" value="Chordin-like_regulators"/>
</dbReference>
<dbReference type="PANTHER" id="PTHR46526:SF1">
    <property type="entry name" value="CHORDIN"/>
    <property type="match status" value="1"/>
</dbReference>
<keyword evidence="3 7" id="KW-0217">Developmental protein</keyword>
<dbReference type="GO" id="GO:0030514">
    <property type="term" value="P:negative regulation of BMP signaling pathway"/>
    <property type="evidence" value="ECO:0007669"/>
    <property type="project" value="TreeGrafter"/>
</dbReference>
<dbReference type="GO" id="GO:0036122">
    <property type="term" value="F:BMP binding"/>
    <property type="evidence" value="ECO:0007669"/>
    <property type="project" value="TreeGrafter"/>
</dbReference>
<feature type="domain" description="VWFC" evidence="9">
    <location>
        <begin position="686"/>
        <end position="747"/>
    </location>
</feature>
<evidence type="ECO:0000313" key="11">
    <source>
        <dbReference type="EMBL" id="CAH0554512.1"/>
    </source>
</evidence>
<dbReference type="InterPro" id="IPR010895">
    <property type="entry name" value="CHRD"/>
</dbReference>